<feature type="region of interest" description="Disordered" evidence="1">
    <location>
        <begin position="436"/>
        <end position="457"/>
    </location>
</feature>
<evidence type="ECO:0000313" key="2">
    <source>
        <dbReference type="EMBL" id="RZC09825.1"/>
    </source>
</evidence>
<gene>
    <name evidence="2" type="ORF">D0Y65_016252</name>
</gene>
<dbReference type="Proteomes" id="UP000289340">
    <property type="component" value="Chromosome 6"/>
</dbReference>
<evidence type="ECO:0000313" key="3">
    <source>
        <dbReference type="Proteomes" id="UP000289340"/>
    </source>
</evidence>
<name>A0A445KG73_GLYSO</name>
<reference evidence="2 3" key="1">
    <citation type="submission" date="2018-09" db="EMBL/GenBank/DDBJ databases">
        <title>A high-quality reference genome of wild soybean provides a powerful tool to mine soybean genomes.</title>
        <authorList>
            <person name="Xie M."/>
            <person name="Chung C.Y.L."/>
            <person name="Li M.-W."/>
            <person name="Wong F.-L."/>
            <person name="Chan T.-F."/>
            <person name="Lam H.-M."/>
        </authorList>
    </citation>
    <scope>NUCLEOTIDE SEQUENCE [LARGE SCALE GENOMIC DNA]</scope>
    <source>
        <strain evidence="3">cv. W05</strain>
        <tissue evidence="2">Hypocotyl of etiolated seedlings</tissue>
    </source>
</reference>
<organism evidence="2 3">
    <name type="scientific">Glycine soja</name>
    <name type="common">Wild soybean</name>
    <dbReference type="NCBI Taxonomy" id="3848"/>
    <lineage>
        <taxon>Eukaryota</taxon>
        <taxon>Viridiplantae</taxon>
        <taxon>Streptophyta</taxon>
        <taxon>Embryophyta</taxon>
        <taxon>Tracheophyta</taxon>
        <taxon>Spermatophyta</taxon>
        <taxon>Magnoliopsida</taxon>
        <taxon>eudicotyledons</taxon>
        <taxon>Gunneridae</taxon>
        <taxon>Pentapetalae</taxon>
        <taxon>rosids</taxon>
        <taxon>fabids</taxon>
        <taxon>Fabales</taxon>
        <taxon>Fabaceae</taxon>
        <taxon>Papilionoideae</taxon>
        <taxon>50 kb inversion clade</taxon>
        <taxon>NPAAA clade</taxon>
        <taxon>indigoferoid/millettioid clade</taxon>
        <taxon>Phaseoleae</taxon>
        <taxon>Glycine</taxon>
        <taxon>Glycine subgen. Soja</taxon>
    </lineage>
</organism>
<evidence type="ECO:0000256" key="1">
    <source>
        <dbReference type="SAM" id="MobiDB-lite"/>
    </source>
</evidence>
<comment type="caution">
    <text evidence="2">The sequence shown here is derived from an EMBL/GenBank/DDBJ whole genome shotgun (WGS) entry which is preliminary data.</text>
</comment>
<accession>A0A445KG73</accession>
<dbReference type="PANTHER" id="PTHR31170:SF23">
    <property type="match status" value="1"/>
</dbReference>
<dbReference type="InterPro" id="IPR004158">
    <property type="entry name" value="DUF247_pln"/>
</dbReference>
<dbReference type="EMBL" id="QZWG01000006">
    <property type="protein sequence ID" value="RZC09825.1"/>
    <property type="molecule type" value="Genomic_DNA"/>
</dbReference>
<dbReference type="PANTHER" id="PTHR31170">
    <property type="entry name" value="BNAC04G53230D PROTEIN"/>
    <property type="match status" value="1"/>
</dbReference>
<proteinExistence type="predicted"/>
<protein>
    <submittedName>
        <fullName evidence="2">UPF0481 protein</fullName>
    </submittedName>
</protein>
<dbReference type="AlphaFoldDB" id="A0A445KG73"/>
<dbReference type="Pfam" id="PF03140">
    <property type="entry name" value="DUF247"/>
    <property type="match status" value="1"/>
</dbReference>
<sequence>MTNNGDAVEINIEEMLKGAWAPVTTECCIYKVPFSIRRHNEEAYTPKVVSIGPFHHGHPHLQDMEKHKLFYSMAFLKRTQATVGSLIGNIQEMEPEFRRCYSHALEFSNEQLVKIIFVDCAFILELFCRVHDQLLKEDDDMCLSKPWLSNNIMYDLLLLENQVPFFVLERLFNLSFSSPSFLALTFHFFQQFNRSGLNFNDINRIMHFTDLIRTFHLQDPLPFRIDGNIIEHLPSVTELSEAGLRFKVLESESCLLKLDFSGEVLEIPQLVVDDRTETLFRNMMALEQCHYPFQSYITDYVDFLDFLVNTNRDVDILVRERVFLNWLGNTDSVATMINGLMKDITTSNISSQFLDVCEKLNAFHKNPWRKLMSALRRDYCRGPWQTAASIAAIILLILSFVQTVCSILQGSMNHQTCLGGLASGAEEDTVEDAEEAPLEQGNAVVEPSPEGGGMADRPSRELPLFREALVDKECGSSPSVTVNVAMTLDTNYLRDTMNTKEDVNLIVDLRGCRGRRTRDRSLGNIVMMMLWPRRMLHRHGTTTNDGFVDIVVAPFAKELAVGEAIGGSIEVTVQKLLDLDVVAFLFGR</sequence>
<keyword evidence="3" id="KW-1185">Reference proteome</keyword>